<feature type="repeat" description="PPR" evidence="3">
    <location>
        <begin position="395"/>
        <end position="429"/>
    </location>
</feature>
<proteinExistence type="inferred from homology"/>
<evidence type="ECO:0000313" key="4">
    <source>
        <dbReference type="EMBL" id="KAI0495128.1"/>
    </source>
</evidence>
<dbReference type="InterPro" id="IPR002885">
    <property type="entry name" value="PPR_rpt"/>
</dbReference>
<dbReference type="EMBL" id="JAGYWB010000017">
    <property type="protein sequence ID" value="KAI0495128.1"/>
    <property type="molecule type" value="Genomic_DNA"/>
</dbReference>
<comment type="caution">
    <text evidence="4">The sequence shown here is derived from an EMBL/GenBank/DDBJ whole genome shotgun (WGS) entry which is preliminary data.</text>
</comment>
<comment type="similarity">
    <text evidence="2">Belongs to the PPR family. PCMP-E subfamily.</text>
</comment>
<dbReference type="Proteomes" id="UP000829196">
    <property type="component" value="Unassembled WGS sequence"/>
</dbReference>
<gene>
    <name evidence="4" type="ORF">KFK09_025275</name>
</gene>
<protein>
    <recommendedName>
        <fullName evidence="6">Pentatricopeptide repeat-containing protein</fullName>
    </recommendedName>
</protein>
<evidence type="ECO:0000313" key="5">
    <source>
        <dbReference type="Proteomes" id="UP000829196"/>
    </source>
</evidence>
<dbReference type="AlphaFoldDB" id="A0A8T3AG42"/>
<dbReference type="OrthoDB" id="185373at2759"/>
<dbReference type="Pfam" id="PF20431">
    <property type="entry name" value="E_motif"/>
    <property type="match status" value="1"/>
</dbReference>
<dbReference type="PROSITE" id="PS51375">
    <property type="entry name" value="PPR"/>
    <property type="match status" value="5"/>
</dbReference>
<dbReference type="SUPFAM" id="SSF48452">
    <property type="entry name" value="TPR-like"/>
    <property type="match status" value="2"/>
</dbReference>
<evidence type="ECO:0000256" key="1">
    <source>
        <dbReference type="ARBA" id="ARBA00022737"/>
    </source>
</evidence>
<dbReference type="Gene3D" id="1.25.40.10">
    <property type="entry name" value="Tetratricopeptide repeat domain"/>
    <property type="match status" value="4"/>
</dbReference>
<feature type="repeat" description="PPR" evidence="3">
    <location>
        <begin position="294"/>
        <end position="328"/>
    </location>
</feature>
<keyword evidence="1" id="KW-0677">Repeat</keyword>
<dbReference type="InterPro" id="IPR046960">
    <property type="entry name" value="PPR_At4g14850-like_plant"/>
</dbReference>
<dbReference type="FunFam" id="1.25.40.10:FF:000031">
    <property type="entry name" value="Pentatricopeptide repeat-containing protein mitochondrial"/>
    <property type="match status" value="2"/>
</dbReference>
<evidence type="ECO:0008006" key="6">
    <source>
        <dbReference type="Google" id="ProtNLM"/>
    </source>
</evidence>
<dbReference type="GO" id="GO:0003723">
    <property type="term" value="F:RNA binding"/>
    <property type="evidence" value="ECO:0007669"/>
    <property type="project" value="InterPro"/>
</dbReference>
<name>A0A8T3AG42_DENNO</name>
<reference evidence="4" key="1">
    <citation type="journal article" date="2022" name="Front. Genet.">
        <title>Chromosome-Scale Assembly of the Dendrobium nobile Genome Provides Insights Into the Molecular Mechanism of the Biosynthesis of the Medicinal Active Ingredient of Dendrobium.</title>
        <authorList>
            <person name="Xu Q."/>
            <person name="Niu S.-C."/>
            <person name="Li K.-L."/>
            <person name="Zheng P.-J."/>
            <person name="Zhang X.-J."/>
            <person name="Jia Y."/>
            <person name="Liu Y."/>
            <person name="Niu Y.-X."/>
            <person name="Yu L.-H."/>
            <person name="Chen D.-F."/>
            <person name="Zhang G.-Q."/>
        </authorList>
    </citation>
    <scope>NUCLEOTIDE SEQUENCE</scope>
    <source>
        <tissue evidence="4">Leaf</tissue>
    </source>
</reference>
<dbReference type="SMR" id="A0A8T3AG42"/>
<evidence type="ECO:0000256" key="3">
    <source>
        <dbReference type="PROSITE-ProRule" id="PRU00708"/>
    </source>
</evidence>
<dbReference type="GO" id="GO:0009451">
    <property type="term" value="P:RNA modification"/>
    <property type="evidence" value="ECO:0007669"/>
    <property type="project" value="InterPro"/>
</dbReference>
<keyword evidence="5" id="KW-1185">Reference proteome</keyword>
<organism evidence="4 5">
    <name type="scientific">Dendrobium nobile</name>
    <name type="common">Orchid</name>
    <dbReference type="NCBI Taxonomy" id="94219"/>
    <lineage>
        <taxon>Eukaryota</taxon>
        <taxon>Viridiplantae</taxon>
        <taxon>Streptophyta</taxon>
        <taxon>Embryophyta</taxon>
        <taxon>Tracheophyta</taxon>
        <taxon>Spermatophyta</taxon>
        <taxon>Magnoliopsida</taxon>
        <taxon>Liliopsida</taxon>
        <taxon>Asparagales</taxon>
        <taxon>Orchidaceae</taxon>
        <taxon>Epidendroideae</taxon>
        <taxon>Malaxideae</taxon>
        <taxon>Dendrobiinae</taxon>
        <taxon>Dendrobium</taxon>
    </lineage>
</organism>
<evidence type="ECO:0000256" key="2">
    <source>
        <dbReference type="ARBA" id="ARBA00061659"/>
    </source>
</evidence>
<feature type="repeat" description="PPR" evidence="3">
    <location>
        <begin position="193"/>
        <end position="227"/>
    </location>
</feature>
<dbReference type="InterPro" id="IPR011990">
    <property type="entry name" value="TPR-like_helical_dom_sf"/>
</dbReference>
<feature type="repeat" description="PPR" evidence="3">
    <location>
        <begin position="162"/>
        <end position="192"/>
    </location>
</feature>
<dbReference type="Pfam" id="PF13041">
    <property type="entry name" value="PPR_2"/>
    <property type="match status" value="3"/>
</dbReference>
<feature type="repeat" description="PPR" evidence="3">
    <location>
        <begin position="364"/>
        <end position="394"/>
    </location>
</feature>
<sequence length="618" mass="69728">MEHRLIISLLQASAPIHHLRQIHALIIRACPSLTHVFLRLLLKQSTIHYARQVFDAMPQPDSFLSNSVLSAHSKLSLHGEALEIFFLLHRKNIQVNFFSIPSVLKACASLAVLDAGKQVHSLVRKLGFFSNVFIQAALIDFYVKNDDICSAQRAFDEIVDKDPVPYNCLISGYSKSGNVVAARHLFDEMTQRTASSWNTIITCYAHQGNFDEALRLFERMREEGFQTNEITIVIVLSICAKLADLETGLKVRKLIDDHHSRTSLIVRTAILEMYVKCGAVDEARLEFDQMDHRDVVAWSAMIAGYAQNGRSNEALELFEKMKFECCDPNEVTLVSVLSACAQLGSVEVGERIGSYVESMSFNSSVYVNSALLDMYAKCGNIQKACQVFNEMSSKDIISWNSIIGGLAYNGLAEDAINLYYKMIEESLKPNEITFVGLLTACTHAGLVDLGLKFFRSMRSDHNIVPKVEHCACIVDLFCRSGRVEDAFKFICEMEMVPNVVIWGTLLSACRIHSNVELAKISMEKLLKLEPENSANYVLFSNLCADAGQWEEARSMRKLMKSKNVQKLAAYSWIELDDRLHKFLVGDRLHFRSDEIYDVVNGLSLQLKWVPDFDLDQPF</sequence>
<accession>A0A8T3AG42</accession>
<dbReference type="Pfam" id="PF01535">
    <property type="entry name" value="PPR"/>
    <property type="match status" value="3"/>
</dbReference>
<dbReference type="InterPro" id="IPR046848">
    <property type="entry name" value="E_motif"/>
</dbReference>
<dbReference type="PANTHER" id="PTHR47926">
    <property type="entry name" value="PENTATRICOPEPTIDE REPEAT-CONTAINING PROTEIN"/>
    <property type="match status" value="1"/>
</dbReference>
<dbReference type="FunFam" id="1.25.40.10:FF:000280">
    <property type="entry name" value="Pentatricopeptide repeat-containing protein"/>
    <property type="match status" value="1"/>
</dbReference>
<dbReference type="PANTHER" id="PTHR47926:SF537">
    <property type="entry name" value="PENTACOTRIPEPTIDE-REPEAT REGION OF PRORP DOMAIN-CONTAINING PROTEIN"/>
    <property type="match status" value="1"/>
</dbReference>
<dbReference type="NCBIfam" id="TIGR00756">
    <property type="entry name" value="PPR"/>
    <property type="match status" value="6"/>
</dbReference>